<evidence type="ECO:0000256" key="7">
    <source>
        <dbReference type="ARBA" id="ARBA00022723"/>
    </source>
</evidence>
<dbReference type="Pfam" id="PF01292">
    <property type="entry name" value="Ni_hydr_CYTB"/>
    <property type="match status" value="1"/>
</dbReference>
<evidence type="ECO:0000256" key="12">
    <source>
        <dbReference type="ARBA" id="ARBA00037975"/>
    </source>
</evidence>
<keyword evidence="7" id="KW-0479">Metal-binding</keyword>
<keyword evidence="8" id="KW-0249">Electron transport</keyword>
<evidence type="ECO:0000256" key="8">
    <source>
        <dbReference type="ARBA" id="ARBA00022982"/>
    </source>
</evidence>
<dbReference type="EMBL" id="AFNV02000019">
    <property type="protein sequence ID" value="ERJ18436.1"/>
    <property type="molecule type" value="Genomic_DNA"/>
</dbReference>
<dbReference type="RefSeq" id="WP_006912102.1">
    <property type="nucleotide sequence ID" value="NZ_AFNV02000019.1"/>
</dbReference>
<reference evidence="15 16" key="1">
    <citation type="journal article" date="2011" name="J. Bacteriol.">
        <title>Genome sequence of Salinisphaera shabanensis, a gammaproteobacterium from the harsh, variable environment of the brine-seawater interface of the Shaban Deep in the Red Sea.</title>
        <authorList>
            <person name="Antunes A."/>
            <person name="Alam I."/>
            <person name="Bajic V.B."/>
            <person name="Stingl U."/>
        </authorList>
    </citation>
    <scope>NUCLEOTIDE SEQUENCE [LARGE SCALE GENOMIC DNA]</scope>
    <source>
        <strain evidence="15 16">E1L3A</strain>
    </source>
</reference>
<dbReference type="InterPro" id="IPR011577">
    <property type="entry name" value="Cyt_b561_bac/Ni-Hgenase"/>
</dbReference>
<dbReference type="GO" id="GO:0046872">
    <property type="term" value="F:metal ion binding"/>
    <property type="evidence" value="ECO:0007669"/>
    <property type="project" value="UniProtKB-KW"/>
</dbReference>
<feature type="domain" description="Cytochrome b561 bacterial/Ni-hydrogenase" evidence="14">
    <location>
        <begin position="10"/>
        <end position="176"/>
    </location>
</feature>
<feature type="transmembrane region" description="Helical" evidence="13">
    <location>
        <begin position="144"/>
        <end position="167"/>
    </location>
</feature>
<name>U2E3H7_9GAMM</name>
<organism evidence="15 16">
    <name type="scientific">Salinisphaera shabanensis E1L3A</name>
    <dbReference type="NCBI Taxonomy" id="1033802"/>
    <lineage>
        <taxon>Bacteria</taxon>
        <taxon>Pseudomonadati</taxon>
        <taxon>Pseudomonadota</taxon>
        <taxon>Gammaproteobacteria</taxon>
        <taxon>Salinisphaerales</taxon>
        <taxon>Salinisphaeraceae</taxon>
        <taxon>Salinisphaera</taxon>
    </lineage>
</organism>
<dbReference type="PANTHER" id="PTHR30529">
    <property type="entry name" value="CYTOCHROME B561"/>
    <property type="match status" value="1"/>
</dbReference>
<dbReference type="Proteomes" id="UP000006242">
    <property type="component" value="Unassembled WGS sequence"/>
</dbReference>
<feature type="transmembrane region" description="Helical" evidence="13">
    <location>
        <begin position="52"/>
        <end position="71"/>
    </location>
</feature>
<sequence>MMSSSSNPTFHPLAKTFHWLVAVLVFAVWPLGKVISFVRDDAKTGFYLWHESLGFLVLWFMLARLCVRFLTHTPGHAQVPRMQAWLADTVHWALYLALIAMPISGFLATNAHGFALKWFGVLPVWSPIGESPDIAPILSAIHYWLSWTILALVALHITGVLFHRVVLRDATLDRMT</sequence>
<reference evidence="15 16" key="2">
    <citation type="journal article" date="2013" name="PLoS ONE">
        <title>INDIGO - INtegrated Data Warehouse of MIcrobial GenOmes with Examples from the Red Sea Extremophiles.</title>
        <authorList>
            <person name="Alam I."/>
            <person name="Antunes A."/>
            <person name="Kamau A.A."/>
            <person name="Ba Alawi W."/>
            <person name="Kalkatawi M."/>
            <person name="Stingl U."/>
            <person name="Bajic V.B."/>
        </authorList>
    </citation>
    <scope>NUCLEOTIDE SEQUENCE [LARGE SCALE GENOMIC DNA]</scope>
    <source>
        <strain evidence="15 16">E1L3A</strain>
    </source>
</reference>
<dbReference type="GO" id="GO:0020037">
    <property type="term" value="F:heme binding"/>
    <property type="evidence" value="ECO:0007669"/>
    <property type="project" value="TreeGrafter"/>
</dbReference>
<dbReference type="STRING" id="1033802.SSPSH_002717"/>
<gene>
    <name evidence="15" type="primary">yodB</name>
    <name evidence="15" type="ORF">SSPSH_002717</name>
</gene>
<evidence type="ECO:0000256" key="9">
    <source>
        <dbReference type="ARBA" id="ARBA00022989"/>
    </source>
</evidence>
<comment type="cofactor">
    <cofactor evidence="1">
        <name>heme b</name>
        <dbReference type="ChEBI" id="CHEBI:60344"/>
    </cofactor>
</comment>
<evidence type="ECO:0000256" key="10">
    <source>
        <dbReference type="ARBA" id="ARBA00023004"/>
    </source>
</evidence>
<keyword evidence="5" id="KW-0349">Heme</keyword>
<dbReference type="PANTHER" id="PTHR30529:SF1">
    <property type="entry name" value="CYTOCHROME B561 HOMOLOG 2"/>
    <property type="match status" value="1"/>
</dbReference>
<comment type="similarity">
    <text evidence="12">Belongs to the cytochrome b561 family.</text>
</comment>
<keyword evidence="10" id="KW-0408">Iron</keyword>
<proteinExistence type="inferred from homology"/>
<dbReference type="SUPFAM" id="SSF81342">
    <property type="entry name" value="Transmembrane di-heme cytochromes"/>
    <property type="match status" value="1"/>
</dbReference>
<dbReference type="eggNOG" id="COG3038">
    <property type="taxonomic scope" value="Bacteria"/>
</dbReference>
<feature type="transmembrane region" description="Helical" evidence="13">
    <location>
        <begin position="12"/>
        <end position="32"/>
    </location>
</feature>
<keyword evidence="16" id="KW-1185">Reference proteome</keyword>
<dbReference type="GO" id="GO:0022904">
    <property type="term" value="P:respiratory electron transport chain"/>
    <property type="evidence" value="ECO:0007669"/>
    <property type="project" value="InterPro"/>
</dbReference>
<keyword evidence="6 13" id="KW-0812">Transmembrane</keyword>
<dbReference type="GO" id="GO:0005886">
    <property type="term" value="C:plasma membrane"/>
    <property type="evidence" value="ECO:0007669"/>
    <property type="project" value="UniProtKB-SubCell"/>
</dbReference>
<evidence type="ECO:0000256" key="13">
    <source>
        <dbReference type="SAM" id="Phobius"/>
    </source>
</evidence>
<evidence type="ECO:0000313" key="16">
    <source>
        <dbReference type="Proteomes" id="UP000006242"/>
    </source>
</evidence>
<comment type="caution">
    <text evidence="15">The sequence shown here is derived from an EMBL/GenBank/DDBJ whole genome shotgun (WGS) entry which is preliminary data.</text>
</comment>
<dbReference type="AlphaFoldDB" id="U2E3H7"/>
<dbReference type="InterPro" id="IPR052168">
    <property type="entry name" value="Cytochrome_b561_oxidase"/>
</dbReference>
<keyword evidence="4" id="KW-1003">Cell membrane</keyword>
<evidence type="ECO:0000256" key="11">
    <source>
        <dbReference type="ARBA" id="ARBA00023136"/>
    </source>
</evidence>
<evidence type="ECO:0000259" key="14">
    <source>
        <dbReference type="Pfam" id="PF01292"/>
    </source>
</evidence>
<evidence type="ECO:0000256" key="4">
    <source>
        <dbReference type="ARBA" id="ARBA00022475"/>
    </source>
</evidence>
<dbReference type="GO" id="GO:0009055">
    <property type="term" value="F:electron transfer activity"/>
    <property type="evidence" value="ECO:0007669"/>
    <property type="project" value="InterPro"/>
</dbReference>
<keyword evidence="3" id="KW-0813">Transport</keyword>
<protein>
    <submittedName>
        <fullName evidence="15">Cytochrome B561 Energy production</fullName>
    </submittedName>
</protein>
<keyword evidence="11 13" id="KW-0472">Membrane</keyword>
<evidence type="ECO:0000313" key="15">
    <source>
        <dbReference type="EMBL" id="ERJ18436.1"/>
    </source>
</evidence>
<accession>U2E3H7</accession>
<evidence type="ECO:0000256" key="1">
    <source>
        <dbReference type="ARBA" id="ARBA00001970"/>
    </source>
</evidence>
<comment type="subcellular location">
    <subcellularLocation>
        <location evidence="2">Cell membrane</location>
        <topology evidence="2">Multi-pass membrane protein</topology>
    </subcellularLocation>
</comment>
<dbReference type="InterPro" id="IPR016174">
    <property type="entry name" value="Di-haem_cyt_TM"/>
</dbReference>
<feature type="transmembrane region" description="Helical" evidence="13">
    <location>
        <begin position="92"/>
        <end position="115"/>
    </location>
</feature>
<dbReference type="OrthoDB" id="8589936at2"/>
<evidence type="ECO:0000256" key="5">
    <source>
        <dbReference type="ARBA" id="ARBA00022617"/>
    </source>
</evidence>
<evidence type="ECO:0000256" key="2">
    <source>
        <dbReference type="ARBA" id="ARBA00004651"/>
    </source>
</evidence>
<keyword evidence="9 13" id="KW-1133">Transmembrane helix</keyword>
<evidence type="ECO:0000256" key="6">
    <source>
        <dbReference type="ARBA" id="ARBA00022692"/>
    </source>
</evidence>
<evidence type="ECO:0000256" key="3">
    <source>
        <dbReference type="ARBA" id="ARBA00022448"/>
    </source>
</evidence>